<dbReference type="PANTHER" id="PTHR12203:SF22">
    <property type="entry name" value="CAPSULE ASSOCIATED PROTEIN"/>
    <property type="match status" value="1"/>
</dbReference>
<sequence length="180" mass="21021">MIWHRPQWQASQITRQITDVGFTGLQCYPNSGISMSYSDPYFEVFPMVPMKPQYQNKYFPDIDGNSFSGGYRAFLQSTSLPIKATIYNEWHDSRLIPWAHFIPMDTTFMDIYGIMEYLLGYGNHAGHDAVAKKVAMDGKHWAEKVLRKEDMQVYMYRLLLEYALICDDCREILGYADDLR</sequence>
<proteinExistence type="predicted"/>
<dbReference type="GeneID" id="54326369"/>
<evidence type="ECO:0000313" key="2">
    <source>
        <dbReference type="EMBL" id="KAA8650976.1"/>
    </source>
</evidence>
<dbReference type="OrthoDB" id="541052at2759"/>
<dbReference type="InterPro" id="IPR006598">
    <property type="entry name" value="CAP10"/>
</dbReference>
<comment type="caution">
    <text evidence="2">The sequence shown here is derived from an EMBL/GenBank/DDBJ whole genome shotgun (WGS) entry which is preliminary data.</text>
</comment>
<name>A0A5M9MYD7_9EURO</name>
<evidence type="ECO:0000313" key="3">
    <source>
        <dbReference type="Proteomes" id="UP000324241"/>
    </source>
</evidence>
<dbReference type="AlphaFoldDB" id="A0A5M9MYD7"/>
<dbReference type="EMBL" id="QUQM01000001">
    <property type="protein sequence ID" value="KAA8650976.1"/>
    <property type="molecule type" value="Genomic_DNA"/>
</dbReference>
<gene>
    <name evidence="2" type="ORF">ATNIH1004_003667</name>
</gene>
<evidence type="ECO:0000259" key="1">
    <source>
        <dbReference type="Pfam" id="PF05686"/>
    </source>
</evidence>
<dbReference type="VEuPathDB" id="FungiDB:EYZ11_011071"/>
<dbReference type="InterPro" id="IPR051091">
    <property type="entry name" value="O-Glucosyltr/Glycosyltrsf_90"/>
</dbReference>
<protein>
    <recommendedName>
        <fullName evidence="1">Glycosyl transferase CAP10 domain-containing protein</fullName>
    </recommendedName>
</protein>
<organism evidence="2 3">
    <name type="scientific">Aspergillus tanneri</name>
    <dbReference type="NCBI Taxonomy" id="1220188"/>
    <lineage>
        <taxon>Eukaryota</taxon>
        <taxon>Fungi</taxon>
        <taxon>Dikarya</taxon>
        <taxon>Ascomycota</taxon>
        <taxon>Pezizomycotina</taxon>
        <taxon>Eurotiomycetes</taxon>
        <taxon>Eurotiomycetidae</taxon>
        <taxon>Eurotiales</taxon>
        <taxon>Aspergillaceae</taxon>
        <taxon>Aspergillus</taxon>
        <taxon>Aspergillus subgen. Circumdati</taxon>
    </lineage>
</organism>
<dbReference type="Pfam" id="PF05686">
    <property type="entry name" value="Glyco_transf_90"/>
    <property type="match status" value="1"/>
</dbReference>
<dbReference type="RefSeq" id="XP_033430337.1">
    <property type="nucleotide sequence ID" value="XM_033568342.1"/>
</dbReference>
<dbReference type="PANTHER" id="PTHR12203">
    <property type="entry name" value="KDEL LYS-ASP-GLU-LEU CONTAINING - RELATED"/>
    <property type="match status" value="1"/>
</dbReference>
<feature type="domain" description="Glycosyl transferase CAP10" evidence="1">
    <location>
        <begin position="47"/>
        <end position="163"/>
    </location>
</feature>
<reference evidence="2 3" key="1">
    <citation type="submission" date="2019-08" db="EMBL/GenBank/DDBJ databases">
        <title>The genome sequence of a newly discovered highly antifungal drug resistant Aspergillus species, Aspergillus tanneri NIH 1004.</title>
        <authorList>
            <person name="Mounaud S."/>
            <person name="Singh I."/>
            <person name="Joardar V."/>
            <person name="Pakala S."/>
            <person name="Pakala S."/>
            <person name="Venepally P."/>
            <person name="Chung J.K."/>
            <person name="Losada L."/>
            <person name="Nierman W.C."/>
        </authorList>
    </citation>
    <scope>NUCLEOTIDE SEQUENCE [LARGE SCALE GENOMIC DNA]</scope>
    <source>
        <strain evidence="2 3">NIH1004</strain>
    </source>
</reference>
<accession>A0A5M9MYD7</accession>
<dbReference type="Proteomes" id="UP000324241">
    <property type="component" value="Unassembled WGS sequence"/>
</dbReference>